<feature type="compositionally biased region" description="Low complexity" evidence="2">
    <location>
        <begin position="233"/>
        <end position="261"/>
    </location>
</feature>
<feature type="coiled-coil region" evidence="1">
    <location>
        <begin position="321"/>
        <end position="372"/>
    </location>
</feature>
<name>A0AAD5H0X7_9CHLO</name>
<organism evidence="3 4">
    <name type="scientific">Chlorella ohadii</name>
    <dbReference type="NCBI Taxonomy" id="2649997"/>
    <lineage>
        <taxon>Eukaryota</taxon>
        <taxon>Viridiplantae</taxon>
        <taxon>Chlorophyta</taxon>
        <taxon>core chlorophytes</taxon>
        <taxon>Trebouxiophyceae</taxon>
        <taxon>Chlorellales</taxon>
        <taxon>Chlorellaceae</taxon>
        <taxon>Chlorella clade</taxon>
        <taxon>Chlorella</taxon>
    </lineage>
</organism>
<evidence type="ECO:0000313" key="3">
    <source>
        <dbReference type="EMBL" id="KAI7839916.1"/>
    </source>
</evidence>
<dbReference type="AlphaFoldDB" id="A0AAD5H0X7"/>
<evidence type="ECO:0000313" key="4">
    <source>
        <dbReference type="Proteomes" id="UP001205105"/>
    </source>
</evidence>
<accession>A0AAD5H0X7</accession>
<evidence type="ECO:0000256" key="2">
    <source>
        <dbReference type="SAM" id="MobiDB-lite"/>
    </source>
</evidence>
<feature type="compositionally biased region" description="Low complexity" evidence="2">
    <location>
        <begin position="123"/>
        <end position="134"/>
    </location>
</feature>
<gene>
    <name evidence="3" type="ORF">COHA_006396</name>
</gene>
<protein>
    <submittedName>
        <fullName evidence="3">Uncharacterized protein</fullName>
    </submittedName>
</protein>
<keyword evidence="1" id="KW-0175">Coiled coil</keyword>
<evidence type="ECO:0000256" key="1">
    <source>
        <dbReference type="SAM" id="Coils"/>
    </source>
</evidence>
<reference evidence="3" key="1">
    <citation type="submission" date="2020-11" db="EMBL/GenBank/DDBJ databases">
        <title>Chlorella ohadii genome sequencing and assembly.</title>
        <authorList>
            <person name="Murik O."/>
            <person name="Treves H."/>
            <person name="Kedem I."/>
            <person name="Shotland Y."/>
            <person name="Kaplan A."/>
        </authorList>
    </citation>
    <scope>NUCLEOTIDE SEQUENCE</scope>
    <source>
        <strain evidence="3">1</strain>
    </source>
</reference>
<feature type="region of interest" description="Disordered" evidence="2">
    <location>
        <begin position="93"/>
        <end position="134"/>
    </location>
</feature>
<dbReference type="EMBL" id="JADXDR010000090">
    <property type="protein sequence ID" value="KAI7839916.1"/>
    <property type="molecule type" value="Genomic_DNA"/>
</dbReference>
<feature type="region of interest" description="Disordered" evidence="2">
    <location>
        <begin position="1"/>
        <end position="61"/>
    </location>
</feature>
<feature type="compositionally biased region" description="Basic and acidic residues" evidence="2">
    <location>
        <begin position="96"/>
        <end position="105"/>
    </location>
</feature>
<feature type="region of interest" description="Disordered" evidence="2">
    <location>
        <begin position="372"/>
        <end position="394"/>
    </location>
</feature>
<sequence length="486" mass="49698">MSASSTSRRSLASRRRSSGAGTKLLGAVKLHSPLGAGSDAGSPCSTASDVSALTTPQDRSPLVVSRAAATAPAAAAAPAAADALAQFGQQLSSSRSSDRWLEERLASPSGKPGAGRSRRPHAHSSSAASPSVVEPAAAQIVHKALRFITGDQTPPPPEGAAPQPKVATAFDSQSFLDKGMDAITGVGKLMEGFALTLDSVIGQAFEEWNTLPSSGSSRPSAAGKLVPRPQRHAPTAGGTSSSSALAPKQQAAAPQAATVPAGWQDFSIDGKENDSGAAAAAPSSSRAAGAKAGSGAPVTATRQAHMTSFMSKLDAASEQEVQEWRKRAQQLASELQRVRAQQEEYQRLRLQYDKLQSELAAAASQASRLAQENSALRSASPAAGPVADPALGPDPLAAQQVARQMEALLSEKSRLVAENDRLLRENTGLQELLEFSLVHQAQWAADGDLFDEPGEDGEGALALGPHAELAAEGGGAAAVAAAPASM</sequence>
<dbReference type="Proteomes" id="UP001205105">
    <property type="component" value="Unassembled WGS sequence"/>
</dbReference>
<feature type="compositionally biased region" description="Low complexity" evidence="2">
    <location>
        <begin position="1"/>
        <end position="10"/>
    </location>
</feature>
<feature type="region of interest" description="Disordered" evidence="2">
    <location>
        <begin position="210"/>
        <end position="300"/>
    </location>
</feature>
<comment type="caution">
    <text evidence="3">The sequence shown here is derived from an EMBL/GenBank/DDBJ whole genome shotgun (WGS) entry which is preliminary data.</text>
</comment>
<feature type="compositionally biased region" description="Low complexity" evidence="2">
    <location>
        <begin position="381"/>
        <end position="394"/>
    </location>
</feature>
<feature type="coiled-coil region" evidence="1">
    <location>
        <begin position="398"/>
        <end position="425"/>
    </location>
</feature>
<feature type="compositionally biased region" description="Low complexity" evidence="2">
    <location>
        <begin position="212"/>
        <end position="223"/>
    </location>
</feature>
<feature type="compositionally biased region" description="Low complexity" evidence="2">
    <location>
        <begin position="275"/>
        <end position="296"/>
    </location>
</feature>
<proteinExistence type="predicted"/>
<feature type="compositionally biased region" description="Polar residues" evidence="2">
    <location>
        <begin position="43"/>
        <end position="58"/>
    </location>
</feature>
<keyword evidence="4" id="KW-1185">Reference proteome</keyword>